<comment type="caution">
    <text evidence="4">The sequence shown here is derived from an EMBL/GenBank/DDBJ whole genome shotgun (WGS) entry which is preliminary data.</text>
</comment>
<reference evidence="4 5" key="1">
    <citation type="journal article" date="2018" name="Int. J. Syst. Evol. Microbiol.">
        <title>Rubneribacter badeniensis gen. nov., sp. nov. and Enteroscipio rubneri gen. nov., sp. nov., new members of the Eggerthellaceae isolated from human faeces.</title>
        <authorList>
            <person name="Danylec N."/>
            <person name="Gobl A."/>
            <person name="Stoll D.A."/>
            <person name="Hetzer B."/>
            <person name="Kulling S.E."/>
            <person name="Huch M."/>
        </authorList>
    </citation>
    <scope>NUCLEOTIDE SEQUENCE [LARGE SCALE GENOMIC DNA]</scope>
    <source>
        <strain evidence="4 5">ResAG-85</strain>
    </source>
</reference>
<organism evidence="4 5">
    <name type="scientific">Rubneribacter badeniensis</name>
    <dbReference type="NCBI Taxonomy" id="2070688"/>
    <lineage>
        <taxon>Bacteria</taxon>
        <taxon>Bacillati</taxon>
        <taxon>Actinomycetota</taxon>
        <taxon>Coriobacteriia</taxon>
        <taxon>Eggerthellales</taxon>
        <taxon>Eggerthellaceae</taxon>
        <taxon>Rubneribacter</taxon>
    </lineage>
</organism>
<dbReference type="InterPro" id="IPR006442">
    <property type="entry name" value="Antitoxin_Phd/YefM"/>
</dbReference>
<dbReference type="Proteomes" id="UP000236488">
    <property type="component" value="Unassembled WGS sequence"/>
</dbReference>
<comment type="function">
    <text evidence="2">Antitoxin component of a type II toxin-antitoxin (TA) system.</text>
</comment>
<dbReference type="EMBL" id="DYZL01000094">
    <property type="protein sequence ID" value="HJH43070.1"/>
    <property type="molecule type" value="Genomic_DNA"/>
</dbReference>
<evidence type="ECO:0000313" key="3">
    <source>
        <dbReference type="EMBL" id="HJH43070.1"/>
    </source>
</evidence>
<evidence type="ECO:0000256" key="1">
    <source>
        <dbReference type="ARBA" id="ARBA00009981"/>
    </source>
</evidence>
<reference evidence="3" key="3">
    <citation type="submission" date="2021-09" db="EMBL/GenBank/DDBJ databases">
        <authorList>
            <person name="Gilroy R."/>
        </authorList>
    </citation>
    <scope>NUCLEOTIDE SEQUENCE</scope>
    <source>
        <strain evidence="3">USAMLcec12-2067</strain>
    </source>
</reference>
<evidence type="ECO:0000313" key="4">
    <source>
        <dbReference type="EMBL" id="PNV65036.1"/>
    </source>
</evidence>
<reference evidence="3" key="2">
    <citation type="journal article" date="2021" name="PeerJ">
        <title>Extensive microbial diversity within the chicken gut microbiome revealed by metagenomics and culture.</title>
        <authorList>
            <person name="Gilroy R."/>
            <person name="Ravi A."/>
            <person name="Getino M."/>
            <person name="Pursley I."/>
            <person name="Horton D.L."/>
            <person name="Alikhan N.F."/>
            <person name="Baker D."/>
            <person name="Gharbi K."/>
            <person name="Hall N."/>
            <person name="Watson M."/>
            <person name="Adriaenssens E.M."/>
            <person name="Foster-Nyarko E."/>
            <person name="Jarju S."/>
            <person name="Secka A."/>
            <person name="Antonio M."/>
            <person name="Oren A."/>
            <person name="Chaudhuri R.R."/>
            <person name="La Ragione R."/>
            <person name="Hildebrand F."/>
            <person name="Pallen M.J."/>
        </authorList>
    </citation>
    <scope>NUCLEOTIDE SEQUENCE</scope>
    <source>
        <strain evidence="3">USAMLcec12-2067</strain>
    </source>
</reference>
<dbReference type="Proteomes" id="UP000789325">
    <property type="component" value="Unassembled WGS sequence"/>
</dbReference>
<name>A0A2K2U3Y5_9ACTN</name>
<gene>
    <name evidence="4" type="ORF">C2L80_08650</name>
    <name evidence="3" type="ORF">K8V16_04655</name>
</gene>
<evidence type="ECO:0000256" key="2">
    <source>
        <dbReference type="RuleBase" id="RU362080"/>
    </source>
</evidence>
<accession>A0A2K2U3Y5</accession>
<dbReference type="Pfam" id="PF02604">
    <property type="entry name" value="PhdYeFM_antitox"/>
    <property type="match status" value="1"/>
</dbReference>
<protein>
    <recommendedName>
        <fullName evidence="2">Antitoxin</fullName>
    </recommendedName>
</protein>
<dbReference type="SUPFAM" id="SSF143120">
    <property type="entry name" value="YefM-like"/>
    <property type="match status" value="1"/>
</dbReference>
<dbReference type="EMBL" id="PPEL01000051">
    <property type="protein sequence ID" value="PNV65036.1"/>
    <property type="molecule type" value="Genomic_DNA"/>
</dbReference>
<proteinExistence type="inferred from homology"/>
<dbReference type="Gene3D" id="3.40.1620.10">
    <property type="entry name" value="YefM-like domain"/>
    <property type="match status" value="1"/>
</dbReference>
<comment type="similarity">
    <text evidence="1 2">Belongs to the phD/YefM antitoxin family.</text>
</comment>
<keyword evidence="5" id="KW-1185">Reference proteome</keyword>
<dbReference type="AlphaFoldDB" id="A0A2K2U3Y5"/>
<dbReference type="InterPro" id="IPR036165">
    <property type="entry name" value="YefM-like_sf"/>
</dbReference>
<evidence type="ECO:0000313" key="5">
    <source>
        <dbReference type="Proteomes" id="UP000236488"/>
    </source>
</evidence>
<dbReference type="RefSeq" id="WP_087198387.1">
    <property type="nucleotide sequence ID" value="NZ_DBEYRC010000148.1"/>
</dbReference>
<sequence>MPAIRSLSEFNRNQNALIEELADTCEPLYLTRNGAACVVVMDASAFDEAMSFRNELFEQELRTYRSLMRGYADVLDGNTVNASEADREIRRAKGWS</sequence>